<evidence type="ECO:0000313" key="13">
    <source>
        <dbReference type="Proteomes" id="UP000198992"/>
    </source>
</evidence>
<dbReference type="PROSITE" id="PS01124">
    <property type="entry name" value="HTH_ARAC_FAMILY_2"/>
    <property type="match status" value="1"/>
</dbReference>
<name>A0A1H5BWL0_9BRAD</name>
<keyword evidence="8" id="KW-0804">Transcription</keyword>
<dbReference type="EC" id="2.1.1.63" evidence="3"/>
<dbReference type="AlphaFoldDB" id="A0A1H5BWL0"/>
<dbReference type="GO" id="GO:0032259">
    <property type="term" value="P:methylation"/>
    <property type="evidence" value="ECO:0007669"/>
    <property type="project" value="UniProtKB-KW"/>
</dbReference>
<evidence type="ECO:0000256" key="6">
    <source>
        <dbReference type="ARBA" id="ARBA00022763"/>
    </source>
</evidence>
<dbReference type="PANTHER" id="PTHR10815">
    <property type="entry name" value="METHYLATED-DNA--PROTEIN-CYSTEINE METHYLTRANSFERASE"/>
    <property type="match status" value="1"/>
</dbReference>
<evidence type="ECO:0000256" key="4">
    <source>
        <dbReference type="ARBA" id="ARBA00022603"/>
    </source>
</evidence>
<dbReference type="Gene3D" id="1.10.10.60">
    <property type="entry name" value="Homeodomain-like"/>
    <property type="match status" value="1"/>
</dbReference>
<proteinExistence type="inferred from homology"/>
<evidence type="ECO:0000313" key="12">
    <source>
        <dbReference type="EMBL" id="SED58969.1"/>
    </source>
</evidence>
<dbReference type="InterPro" id="IPR009057">
    <property type="entry name" value="Homeodomain-like_sf"/>
</dbReference>
<dbReference type="SUPFAM" id="SSF46689">
    <property type="entry name" value="Homeodomain-like"/>
    <property type="match status" value="1"/>
</dbReference>
<keyword evidence="7" id="KW-0805">Transcription regulation</keyword>
<dbReference type="EMBL" id="FNTH01000001">
    <property type="protein sequence ID" value="SED58969.1"/>
    <property type="molecule type" value="Genomic_DNA"/>
</dbReference>
<dbReference type="Pfam" id="PF12833">
    <property type="entry name" value="HTH_18"/>
    <property type="match status" value="1"/>
</dbReference>
<reference evidence="12 13" key="1">
    <citation type="submission" date="2016-10" db="EMBL/GenBank/DDBJ databases">
        <authorList>
            <person name="de Groot N.N."/>
        </authorList>
    </citation>
    <scope>NUCLEOTIDE SEQUENCE [LARGE SCALE GENOMIC DNA]</scope>
    <source>
        <strain evidence="12 13">MT12</strain>
    </source>
</reference>
<dbReference type="InterPro" id="IPR018060">
    <property type="entry name" value="HTH_AraC"/>
</dbReference>
<dbReference type="InterPro" id="IPR036631">
    <property type="entry name" value="MGMT_N_sf"/>
</dbReference>
<dbReference type="GO" id="GO:0043565">
    <property type="term" value="F:sequence-specific DNA binding"/>
    <property type="evidence" value="ECO:0007669"/>
    <property type="project" value="InterPro"/>
</dbReference>
<dbReference type="InterPro" id="IPR014048">
    <property type="entry name" value="MethylDNA_cys_MeTrfase_DNA-bd"/>
</dbReference>
<keyword evidence="9" id="KW-0234">DNA repair</keyword>
<feature type="domain" description="HTH araC/xylS-type" evidence="11">
    <location>
        <begin position="36"/>
        <end position="133"/>
    </location>
</feature>
<evidence type="ECO:0000256" key="10">
    <source>
        <dbReference type="ARBA" id="ARBA00049348"/>
    </source>
</evidence>
<dbReference type="NCBIfam" id="TIGR00589">
    <property type="entry name" value="ogt"/>
    <property type="match status" value="1"/>
</dbReference>
<dbReference type="Proteomes" id="UP000198992">
    <property type="component" value="Unassembled WGS sequence"/>
</dbReference>
<keyword evidence="6" id="KW-0227">DNA damage</keyword>
<dbReference type="Gene3D" id="1.10.10.10">
    <property type="entry name" value="Winged helix-like DNA-binding domain superfamily/Winged helix DNA-binding domain"/>
    <property type="match status" value="1"/>
</dbReference>
<evidence type="ECO:0000256" key="5">
    <source>
        <dbReference type="ARBA" id="ARBA00022679"/>
    </source>
</evidence>
<dbReference type="InterPro" id="IPR036388">
    <property type="entry name" value="WH-like_DNA-bd_sf"/>
</dbReference>
<keyword evidence="4 12" id="KW-0489">Methyltransferase</keyword>
<evidence type="ECO:0000259" key="11">
    <source>
        <dbReference type="PROSITE" id="PS01124"/>
    </source>
</evidence>
<dbReference type="SMART" id="SM00342">
    <property type="entry name" value="HTH_ARAC"/>
    <property type="match status" value="1"/>
</dbReference>
<evidence type="ECO:0000256" key="1">
    <source>
        <dbReference type="ARBA" id="ARBA00001286"/>
    </source>
</evidence>
<dbReference type="GO" id="GO:0003908">
    <property type="term" value="F:methylated-DNA-[protein]-cysteine S-methyltransferase activity"/>
    <property type="evidence" value="ECO:0007669"/>
    <property type="project" value="UniProtKB-EC"/>
</dbReference>
<sequence>MAPKSDTMMTLAIHDQRLAKPGFHQSAALRDYDSVRRAIAFISEHWRAQPTIEAMADAAAVTPDELHHLFRRWAGLTPKAFMQALTLDHAKNLLRDSASVLDAALDSGLSGPGRLHDLFVTHEAMSPGEWKTGGGGMTLRFGFHPSPFGTAIVIATDRGLAGLAFADPGDEQTAFADMKRRWPNATFVEDTDGTTALAQRVFDTRLWRADQPLRVVLIGTDFEVRVWETLLKVPMGRAVSYSDIASKIDNPKASRAVGAAVGRNPVSFVVPCHRALGKSGALTGYHWGITRKQAMLGWEAGQVGLH</sequence>
<accession>A0A1H5BWL0</accession>
<dbReference type="SUPFAM" id="SSF53155">
    <property type="entry name" value="Methylated DNA-protein cysteine methyltransferase domain"/>
    <property type="match status" value="1"/>
</dbReference>
<dbReference type="InterPro" id="IPR036217">
    <property type="entry name" value="MethylDNA_cys_MeTrfase_DNAb"/>
</dbReference>
<dbReference type="GO" id="GO:0003700">
    <property type="term" value="F:DNA-binding transcription factor activity"/>
    <property type="evidence" value="ECO:0007669"/>
    <property type="project" value="InterPro"/>
</dbReference>
<comment type="similarity">
    <text evidence="2">Belongs to the MGMT family.</text>
</comment>
<dbReference type="Pfam" id="PF01035">
    <property type="entry name" value="DNA_binding_1"/>
    <property type="match status" value="1"/>
</dbReference>
<dbReference type="FunFam" id="1.10.10.10:FF:000214">
    <property type="entry name" value="Methylated-DNA--protein-cysteine methyltransferase"/>
    <property type="match status" value="1"/>
</dbReference>
<dbReference type="PANTHER" id="PTHR10815:SF13">
    <property type="entry name" value="METHYLATED-DNA--PROTEIN-CYSTEINE METHYLTRANSFERASE"/>
    <property type="match status" value="1"/>
</dbReference>
<gene>
    <name evidence="12" type="ORF">SAMN05444164_5184</name>
</gene>
<dbReference type="GO" id="GO:0006281">
    <property type="term" value="P:DNA repair"/>
    <property type="evidence" value="ECO:0007669"/>
    <property type="project" value="UniProtKB-KW"/>
</dbReference>
<evidence type="ECO:0000256" key="2">
    <source>
        <dbReference type="ARBA" id="ARBA00008711"/>
    </source>
</evidence>
<comment type="catalytic activity">
    <reaction evidence="10">
        <text>a 6-O-methyl-2'-deoxyguanosine in DNA + L-cysteinyl-[protein] = S-methyl-L-cysteinyl-[protein] + a 2'-deoxyguanosine in DNA</text>
        <dbReference type="Rhea" id="RHEA:24000"/>
        <dbReference type="Rhea" id="RHEA-COMP:10131"/>
        <dbReference type="Rhea" id="RHEA-COMP:10132"/>
        <dbReference type="Rhea" id="RHEA-COMP:11367"/>
        <dbReference type="Rhea" id="RHEA-COMP:11368"/>
        <dbReference type="ChEBI" id="CHEBI:29950"/>
        <dbReference type="ChEBI" id="CHEBI:82612"/>
        <dbReference type="ChEBI" id="CHEBI:85445"/>
        <dbReference type="ChEBI" id="CHEBI:85448"/>
        <dbReference type="EC" id="2.1.1.63"/>
    </reaction>
</comment>
<dbReference type="Gene3D" id="3.30.160.70">
    <property type="entry name" value="Methylated DNA-protein cysteine methyltransferase domain"/>
    <property type="match status" value="1"/>
</dbReference>
<evidence type="ECO:0000256" key="3">
    <source>
        <dbReference type="ARBA" id="ARBA00011918"/>
    </source>
</evidence>
<evidence type="ECO:0000256" key="7">
    <source>
        <dbReference type="ARBA" id="ARBA00023015"/>
    </source>
</evidence>
<evidence type="ECO:0000256" key="9">
    <source>
        <dbReference type="ARBA" id="ARBA00023204"/>
    </source>
</evidence>
<dbReference type="CDD" id="cd06445">
    <property type="entry name" value="ATase"/>
    <property type="match status" value="1"/>
</dbReference>
<evidence type="ECO:0000256" key="8">
    <source>
        <dbReference type="ARBA" id="ARBA00023163"/>
    </source>
</evidence>
<organism evidence="12 13">
    <name type="scientific">Bradyrhizobium erythrophlei</name>
    <dbReference type="NCBI Taxonomy" id="1437360"/>
    <lineage>
        <taxon>Bacteria</taxon>
        <taxon>Pseudomonadati</taxon>
        <taxon>Pseudomonadota</taxon>
        <taxon>Alphaproteobacteria</taxon>
        <taxon>Hyphomicrobiales</taxon>
        <taxon>Nitrobacteraceae</taxon>
        <taxon>Bradyrhizobium</taxon>
    </lineage>
</organism>
<protein>
    <recommendedName>
        <fullName evidence="3">methylated-DNA--[protein]-cysteine S-methyltransferase</fullName>
        <ecNumber evidence="3">2.1.1.63</ecNumber>
    </recommendedName>
</protein>
<keyword evidence="5 12" id="KW-0808">Transferase</keyword>
<dbReference type="SUPFAM" id="SSF46767">
    <property type="entry name" value="Methylated DNA-protein cysteine methyltransferase, C-terminal domain"/>
    <property type="match status" value="1"/>
</dbReference>
<comment type="catalytic activity">
    <reaction evidence="1">
        <text>a 4-O-methyl-thymidine in DNA + L-cysteinyl-[protein] = a thymidine in DNA + S-methyl-L-cysteinyl-[protein]</text>
        <dbReference type="Rhea" id="RHEA:53428"/>
        <dbReference type="Rhea" id="RHEA-COMP:10131"/>
        <dbReference type="Rhea" id="RHEA-COMP:10132"/>
        <dbReference type="Rhea" id="RHEA-COMP:13555"/>
        <dbReference type="Rhea" id="RHEA-COMP:13556"/>
        <dbReference type="ChEBI" id="CHEBI:29950"/>
        <dbReference type="ChEBI" id="CHEBI:82612"/>
        <dbReference type="ChEBI" id="CHEBI:137386"/>
        <dbReference type="ChEBI" id="CHEBI:137387"/>
        <dbReference type="EC" id="2.1.1.63"/>
    </reaction>
</comment>